<organism evidence="1 2">
    <name type="scientific">Rhabditophanes sp. KR3021</name>
    <dbReference type="NCBI Taxonomy" id="114890"/>
    <lineage>
        <taxon>Eukaryota</taxon>
        <taxon>Metazoa</taxon>
        <taxon>Ecdysozoa</taxon>
        <taxon>Nematoda</taxon>
        <taxon>Chromadorea</taxon>
        <taxon>Rhabditida</taxon>
        <taxon>Tylenchina</taxon>
        <taxon>Panagrolaimomorpha</taxon>
        <taxon>Strongyloidoidea</taxon>
        <taxon>Alloionematidae</taxon>
        <taxon>Rhabditophanes</taxon>
    </lineage>
</organism>
<accession>A0AC35TIA9</accession>
<proteinExistence type="predicted"/>
<protein>
    <submittedName>
        <fullName evidence="2">Conjugal transfer protein TraN</fullName>
    </submittedName>
</protein>
<dbReference type="Proteomes" id="UP000095286">
    <property type="component" value="Unplaced"/>
</dbReference>
<evidence type="ECO:0000313" key="2">
    <source>
        <dbReference type="WBParaSite" id="RSKR_0000096900.1"/>
    </source>
</evidence>
<name>A0AC35TIA9_9BILA</name>
<sequence length="339" mass="36918">MRNSIFYILACTSLMLVQTLFACMPIGVTNGVCDCQSTPACSQCPAQQQSAQGFAYHYDAPRPVVQAAAHPTLINSHSSPIIPPPPKDPFTSEPYNSLETNFPGMSELTNLDATNDPYLMPAKNTPEFEMANNNLALSIRQIDEKDKLAHEQEVGSIIESSFDENVANQTEDSFLGTGIGYPAGEIKKGMGNGLSFTVEQASSNGLFEATTKATFLPTLSPIPEDSKSSVYKIKHESLKTTSFPYNSFPITSEATMQFTSLPNQICKGETISTSRERTVSAATVKCNIIGCTALNLKTINDTTIEVVYLQSLTTTLSLEGYTCLRGKLPKKSCKVIYKW</sequence>
<dbReference type="WBParaSite" id="RSKR_0000096900.1">
    <property type="protein sequence ID" value="RSKR_0000096900.1"/>
    <property type="gene ID" value="RSKR_0000096900"/>
</dbReference>
<reference evidence="2" key="1">
    <citation type="submission" date="2016-11" db="UniProtKB">
        <authorList>
            <consortium name="WormBaseParasite"/>
        </authorList>
    </citation>
    <scope>IDENTIFICATION</scope>
    <source>
        <strain evidence="2">KR3021</strain>
    </source>
</reference>
<evidence type="ECO:0000313" key="1">
    <source>
        <dbReference type="Proteomes" id="UP000095286"/>
    </source>
</evidence>